<dbReference type="RefSeq" id="XP_050935178.1">
    <property type="nucleotide sequence ID" value="XM_051079221.1"/>
</dbReference>
<proteinExistence type="predicted"/>
<dbReference type="InterPro" id="IPR055298">
    <property type="entry name" value="AtLOH3-like"/>
</dbReference>
<reference evidence="2" key="1">
    <citation type="submission" date="2025-08" db="UniProtKB">
        <authorList>
            <consortium name="RefSeq"/>
        </authorList>
    </citation>
    <scope>IDENTIFICATION</scope>
    <source>
        <tissue evidence="2">Stem</tissue>
    </source>
</reference>
<sequence>MTKLPIDGATTPYDYLSTWTWRKTEKSRKSLLTELSIANLREQGYDGASNMQVNVSGALTKRWDILREKHSMKIFEALNNGEISSGQGLNQEIMIKRPGDTRWRSHYNTLTSLVTIFSSVVDVLEIIVDSGSNSEQKYEAQILMTSILSFDFVFNIDLMKNILGITNDLSQILQRKDQDIVNAMNLVNICKYRLQAMRESGWNSLLERVSYFCNSHGIKVLKMDAMFFVRRKSQKSQPVTNLHHYHVEVFYTVIDMQLQGLNNHFIESSTEFLLCMACLNPSKSFTAFNRQKLIRLAQLYLRDFSAIELSMLEDQLQNYIIDMRLEFVELKSINDLALKMVVTKRNKRNINDLDIVEDEEEEKEYSRGIIEKGTESE</sequence>
<dbReference type="SUPFAM" id="SSF53098">
    <property type="entry name" value="Ribonuclease H-like"/>
    <property type="match status" value="1"/>
</dbReference>
<dbReference type="InterPro" id="IPR012337">
    <property type="entry name" value="RNaseH-like_sf"/>
</dbReference>
<organism evidence="1 2">
    <name type="scientific">Cucumis melo</name>
    <name type="common">Muskmelon</name>
    <dbReference type="NCBI Taxonomy" id="3656"/>
    <lineage>
        <taxon>Eukaryota</taxon>
        <taxon>Viridiplantae</taxon>
        <taxon>Streptophyta</taxon>
        <taxon>Embryophyta</taxon>
        <taxon>Tracheophyta</taxon>
        <taxon>Spermatophyta</taxon>
        <taxon>Magnoliopsida</taxon>
        <taxon>eudicotyledons</taxon>
        <taxon>Gunneridae</taxon>
        <taxon>Pentapetalae</taxon>
        <taxon>rosids</taxon>
        <taxon>fabids</taxon>
        <taxon>Cucurbitales</taxon>
        <taxon>Cucurbitaceae</taxon>
        <taxon>Benincaseae</taxon>
        <taxon>Cucumis</taxon>
    </lineage>
</organism>
<keyword evidence="1" id="KW-1185">Reference proteome</keyword>
<dbReference type="PANTHER" id="PTHR11697:SF230">
    <property type="entry name" value="ZINC FINGER, MYM DOMAIN CONTAINING 1"/>
    <property type="match status" value="1"/>
</dbReference>
<protein>
    <submittedName>
        <fullName evidence="2">Uncharacterized protein LOC127143921</fullName>
    </submittedName>
</protein>
<evidence type="ECO:0000313" key="2">
    <source>
        <dbReference type="RefSeq" id="XP_050935178.1"/>
    </source>
</evidence>
<accession>A0ABM3KBM8</accession>
<evidence type="ECO:0000313" key="1">
    <source>
        <dbReference type="Proteomes" id="UP001652600"/>
    </source>
</evidence>
<dbReference type="Proteomes" id="UP001652600">
    <property type="component" value="Chromosome 11"/>
</dbReference>
<name>A0ABM3KBM8_CUCME</name>
<dbReference type="GeneID" id="127143921"/>
<dbReference type="PANTHER" id="PTHR11697">
    <property type="entry name" value="GENERAL TRANSCRIPTION FACTOR 2-RELATED ZINC FINGER PROTEIN"/>
    <property type="match status" value="1"/>
</dbReference>
<gene>
    <name evidence="2" type="primary">LOC127143921</name>
</gene>